<dbReference type="InterPro" id="IPR001789">
    <property type="entry name" value="Sig_transdc_resp-reg_receiver"/>
</dbReference>
<keyword evidence="1 2" id="KW-0597">Phosphoprotein</keyword>
<dbReference type="SMART" id="SM00448">
    <property type="entry name" value="REC"/>
    <property type="match status" value="1"/>
</dbReference>
<evidence type="ECO:0000313" key="4">
    <source>
        <dbReference type="EMBL" id="CAA9544952.1"/>
    </source>
</evidence>
<evidence type="ECO:0000259" key="3">
    <source>
        <dbReference type="PROSITE" id="PS50110"/>
    </source>
</evidence>
<dbReference type="PANTHER" id="PTHR44591">
    <property type="entry name" value="STRESS RESPONSE REGULATOR PROTEIN 1"/>
    <property type="match status" value="1"/>
</dbReference>
<feature type="modified residue" description="4-aspartylphosphate" evidence="2">
    <location>
        <position position="47"/>
    </location>
</feature>
<dbReference type="PROSITE" id="PS50110">
    <property type="entry name" value="RESPONSE_REGULATORY"/>
    <property type="match status" value="1"/>
</dbReference>
<dbReference type="Pfam" id="PF00072">
    <property type="entry name" value="Response_reg"/>
    <property type="match status" value="1"/>
</dbReference>
<dbReference type="Gene3D" id="3.40.50.2300">
    <property type="match status" value="1"/>
</dbReference>
<dbReference type="GO" id="GO:0000160">
    <property type="term" value="P:phosphorelay signal transduction system"/>
    <property type="evidence" value="ECO:0007669"/>
    <property type="project" value="InterPro"/>
</dbReference>
<sequence>MVEDEPAVADLIGQVLEGEGYTVAVARDGAQGLMLARDWSPDLILMDIMLPGVDGGTLTRRLKGEPETAEVPIIAMSAGRNIRNHTGELGDADGALAKPFDIEALLAQVAFHLARRRPPDG</sequence>
<reference evidence="4" key="1">
    <citation type="submission" date="2020-02" db="EMBL/GenBank/DDBJ databases">
        <authorList>
            <person name="Meier V. D."/>
        </authorList>
    </citation>
    <scope>NUCLEOTIDE SEQUENCE</scope>
    <source>
        <strain evidence="4">AVDCRST_MAG73</strain>
    </source>
</reference>
<dbReference type="InterPro" id="IPR050595">
    <property type="entry name" value="Bact_response_regulator"/>
</dbReference>
<feature type="domain" description="Response regulatory" evidence="3">
    <location>
        <begin position="1"/>
        <end position="113"/>
    </location>
</feature>
<proteinExistence type="predicted"/>
<name>A0A6J4UA11_9BACT</name>
<evidence type="ECO:0000256" key="2">
    <source>
        <dbReference type="PROSITE-ProRule" id="PRU00169"/>
    </source>
</evidence>
<dbReference type="AlphaFoldDB" id="A0A6J4UA11"/>
<dbReference type="SUPFAM" id="SSF52172">
    <property type="entry name" value="CheY-like"/>
    <property type="match status" value="1"/>
</dbReference>
<dbReference type="InterPro" id="IPR011006">
    <property type="entry name" value="CheY-like_superfamily"/>
</dbReference>
<accession>A0A6J4UA11</accession>
<organism evidence="4">
    <name type="scientific">uncultured Thermomicrobiales bacterium</name>
    <dbReference type="NCBI Taxonomy" id="1645740"/>
    <lineage>
        <taxon>Bacteria</taxon>
        <taxon>Pseudomonadati</taxon>
        <taxon>Thermomicrobiota</taxon>
        <taxon>Thermomicrobia</taxon>
        <taxon>Thermomicrobiales</taxon>
        <taxon>environmental samples</taxon>
    </lineage>
</organism>
<protein>
    <recommendedName>
        <fullName evidence="3">Response regulatory domain-containing protein</fullName>
    </recommendedName>
</protein>
<dbReference type="PANTHER" id="PTHR44591:SF3">
    <property type="entry name" value="RESPONSE REGULATORY DOMAIN-CONTAINING PROTEIN"/>
    <property type="match status" value="1"/>
</dbReference>
<dbReference type="EMBL" id="CADCWE010000147">
    <property type="protein sequence ID" value="CAA9544952.1"/>
    <property type="molecule type" value="Genomic_DNA"/>
</dbReference>
<evidence type="ECO:0000256" key="1">
    <source>
        <dbReference type="ARBA" id="ARBA00022553"/>
    </source>
</evidence>
<gene>
    <name evidence="4" type="ORF">AVDCRST_MAG73-2320</name>
</gene>